<gene>
    <name evidence="1" type="ORF">UFOVP1620_18</name>
</gene>
<name>A0A6J5SXN5_9CAUD</name>
<reference evidence="1" key="1">
    <citation type="submission" date="2020-05" db="EMBL/GenBank/DDBJ databases">
        <authorList>
            <person name="Chiriac C."/>
            <person name="Salcher M."/>
            <person name="Ghai R."/>
            <person name="Kavagutti S V."/>
        </authorList>
    </citation>
    <scope>NUCLEOTIDE SEQUENCE</scope>
</reference>
<evidence type="ECO:0000313" key="1">
    <source>
        <dbReference type="EMBL" id="CAB4220050.1"/>
    </source>
</evidence>
<organism evidence="1">
    <name type="scientific">uncultured Caudovirales phage</name>
    <dbReference type="NCBI Taxonomy" id="2100421"/>
    <lineage>
        <taxon>Viruses</taxon>
        <taxon>Duplodnaviria</taxon>
        <taxon>Heunggongvirae</taxon>
        <taxon>Uroviricota</taxon>
        <taxon>Caudoviricetes</taxon>
        <taxon>Peduoviridae</taxon>
        <taxon>Maltschvirus</taxon>
        <taxon>Maltschvirus maltsch</taxon>
    </lineage>
</organism>
<sequence>MKVKFHTSVAGLSFTYDANLVYDLPITEAANCIRLGWASAVEALVPPVSETRQVKAEKATSKKSKEKR</sequence>
<protein>
    <submittedName>
        <fullName evidence="1">Uncharacterized protein</fullName>
    </submittedName>
</protein>
<proteinExistence type="predicted"/>
<accession>A0A6J5SXN5</accession>
<dbReference type="EMBL" id="LR797487">
    <property type="protein sequence ID" value="CAB4220050.1"/>
    <property type="molecule type" value="Genomic_DNA"/>
</dbReference>